<organism evidence="4 5">
    <name type="scientific">Puccinia sorghi</name>
    <dbReference type="NCBI Taxonomy" id="27349"/>
    <lineage>
        <taxon>Eukaryota</taxon>
        <taxon>Fungi</taxon>
        <taxon>Dikarya</taxon>
        <taxon>Basidiomycota</taxon>
        <taxon>Pucciniomycotina</taxon>
        <taxon>Pucciniomycetes</taxon>
        <taxon>Pucciniales</taxon>
        <taxon>Pucciniaceae</taxon>
        <taxon>Puccinia</taxon>
    </lineage>
</organism>
<evidence type="ECO:0000313" key="4">
    <source>
        <dbReference type="EMBL" id="KNZ53811.1"/>
    </source>
</evidence>
<feature type="transmembrane region" description="Helical" evidence="3">
    <location>
        <begin position="139"/>
        <end position="158"/>
    </location>
</feature>
<feature type="transmembrane region" description="Helical" evidence="3">
    <location>
        <begin position="66"/>
        <end position="83"/>
    </location>
</feature>
<evidence type="ECO:0000256" key="2">
    <source>
        <dbReference type="SAM" id="MobiDB-lite"/>
    </source>
</evidence>
<keyword evidence="3" id="KW-0472">Membrane</keyword>
<gene>
    <name evidence="4" type="ORF">VP01_312g10</name>
</gene>
<feature type="compositionally biased region" description="Low complexity" evidence="2">
    <location>
        <begin position="491"/>
        <end position="514"/>
    </location>
</feature>
<dbReference type="AlphaFoldDB" id="A0A0L6UZ32"/>
<name>A0A0L6UZ32_9BASI</name>
<keyword evidence="3" id="KW-0812">Transmembrane</keyword>
<reference evidence="4 5" key="1">
    <citation type="submission" date="2015-08" db="EMBL/GenBank/DDBJ databases">
        <title>Next Generation Sequencing and Analysis of the Genome of Puccinia sorghi L Schw, the Causal Agent of Maize Common Rust.</title>
        <authorList>
            <person name="Rochi L."/>
            <person name="Burguener G."/>
            <person name="Darino M."/>
            <person name="Turjanski A."/>
            <person name="Kreff E."/>
            <person name="Dieguez M.J."/>
            <person name="Sacco F."/>
        </authorList>
    </citation>
    <scope>NUCLEOTIDE SEQUENCE [LARGE SCALE GENOMIC DNA]</scope>
    <source>
        <strain evidence="4 5">RO10H11247</strain>
    </source>
</reference>
<dbReference type="OrthoDB" id="10263751at2759"/>
<keyword evidence="3" id="KW-1133">Transmembrane helix</keyword>
<keyword evidence="1" id="KW-0175">Coiled coil</keyword>
<evidence type="ECO:0000256" key="1">
    <source>
        <dbReference type="SAM" id="Coils"/>
    </source>
</evidence>
<dbReference type="STRING" id="27349.A0A0L6UZ32"/>
<protein>
    <submittedName>
        <fullName evidence="4">Uncharacterized protein</fullName>
    </submittedName>
</protein>
<dbReference type="VEuPathDB" id="FungiDB:VP01_312g10"/>
<accession>A0A0L6UZ32</accession>
<comment type="caution">
    <text evidence="4">The sequence shown here is derived from an EMBL/GenBank/DDBJ whole genome shotgun (WGS) entry which is preliminary data.</text>
</comment>
<keyword evidence="5" id="KW-1185">Reference proteome</keyword>
<dbReference type="Proteomes" id="UP000037035">
    <property type="component" value="Unassembled WGS sequence"/>
</dbReference>
<sequence>MSTQHQSDSLPSSLENRADNLLSYHELRLGKEIEKEHQLGLSNSIPIILVILPNLAAMFFDGEPESWRHSLIFLLVVFFLYKISKAPWQLYASARTTRILSQARVHSSTATQQQSSKYCKTIYPIRSDQFLTELNRNEMAFLLLATFSPAIGVAFLIFLQSKLDLGLEYLNSHSTLLYLLASLVKPLGHLHDRLLQRSQYLQSQLQFPVRLADQFNETIDHLSLSLGQLQGSSLSKAELDTFRRTHIEAPIAELSRRLTKYQTNDELHQLRAASRLSSLEETLGQLVGQLQKAEETLDKLVQLDQAHQATTTPIHSLGKIVHQLLDPSTLSVRDSPSTASVHPAAEVSRQQEWLLSHPESPRYLKRHLKVGTPPVEEQRSWSHYLRLLNPFPKRYHATPAANKLSSSPNDRPKSRNVILRLMAWPIVMTILAPLSFVLSTINRIVGISMRLFRWSFVVGEKNKTRGWREAATAIHDVGSPRARGARPRSPPSSGSAGTTSPDSISSDLSLLLDHPQPPPTPPSSTLGHKPKDEAPPAPPWNPSPEFYHPIHHHPDHHHRVAYQNQDHHLF</sequence>
<feature type="transmembrane region" description="Helical" evidence="3">
    <location>
        <begin position="421"/>
        <end position="441"/>
    </location>
</feature>
<feature type="transmembrane region" description="Helical" evidence="3">
    <location>
        <begin position="39"/>
        <end position="60"/>
    </location>
</feature>
<dbReference type="EMBL" id="LAVV01008091">
    <property type="protein sequence ID" value="KNZ53811.1"/>
    <property type="molecule type" value="Genomic_DNA"/>
</dbReference>
<dbReference type="PANTHER" id="PTHR42032">
    <property type="entry name" value="YALI0E30679P"/>
    <property type="match status" value="1"/>
</dbReference>
<evidence type="ECO:0000313" key="5">
    <source>
        <dbReference type="Proteomes" id="UP000037035"/>
    </source>
</evidence>
<evidence type="ECO:0000256" key="3">
    <source>
        <dbReference type="SAM" id="Phobius"/>
    </source>
</evidence>
<feature type="region of interest" description="Disordered" evidence="2">
    <location>
        <begin position="471"/>
        <end position="553"/>
    </location>
</feature>
<proteinExistence type="predicted"/>
<dbReference type="PANTHER" id="PTHR42032:SF1">
    <property type="entry name" value="YALI0E30679P"/>
    <property type="match status" value="1"/>
</dbReference>
<feature type="coiled-coil region" evidence="1">
    <location>
        <begin position="276"/>
        <end position="303"/>
    </location>
</feature>